<name>A0ACB9N084_BAUVA</name>
<keyword evidence="2" id="KW-1185">Reference proteome</keyword>
<dbReference type="EMBL" id="CM039433">
    <property type="protein sequence ID" value="KAI4328606.1"/>
    <property type="molecule type" value="Genomic_DNA"/>
</dbReference>
<accession>A0ACB9N084</accession>
<protein>
    <submittedName>
        <fullName evidence="1">Uncharacterized protein</fullName>
    </submittedName>
</protein>
<dbReference type="Proteomes" id="UP000828941">
    <property type="component" value="Chromosome 8"/>
</dbReference>
<gene>
    <name evidence="1" type="ORF">L6164_020944</name>
</gene>
<evidence type="ECO:0000313" key="2">
    <source>
        <dbReference type="Proteomes" id="UP000828941"/>
    </source>
</evidence>
<evidence type="ECO:0000313" key="1">
    <source>
        <dbReference type="EMBL" id="KAI4328606.1"/>
    </source>
</evidence>
<organism evidence="1 2">
    <name type="scientific">Bauhinia variegata</name>
    <name type="common">Purple orchid tree</name>
    <name type="synonym">Phanera variegata</name>
    <dbReference type="NCBI Taxonomy" id="167791"/>
    <lineage>
        <taxon>Eukaryota</taxon>
        <taxon>Viridiplantae</taxon>
        <taxon>Streptophyta</taxon>
        <taxon>Embryophyta</taxon>
        <taxon>Tracheophyta</taxon>
        <taxon>Spermatophyta</taxon>
        <taxon>Magnoliopsida</taxon>
        <taxon>eudicotyledons</taxon>
        <taxon>Gunneridae</taxon>
        <taxon>Pentapetalae</taxon>
        <taxon>rosids</taxon>
        <taxon>fabids</taxon>
        <taxon>Fabales</taxon>
        <taxon>Fabaceae</taxon>
        <taxon>Cercidoideae</taxon>
        <taxon>Cercideae</taxon>
        <taxon>Bauhiniinae</taxon>
        <taxon>Bauhinia</taxon>
    </lineage>
</organism>
<sequence length="362" mass="40440">MSSAGEIKQFCCYKCDRTVVVSVSASSSEPLCPLCNQGFVEELENPNPNNSLNPTHLAEGFDPLSFLPLLSPSTSTVVDFQNPRLFSHASASGSRSSTRSDSDMFDPYVFLQNRLRDLQASGTSFQFEINNLSEAGFGLPANIGDYFLGPGLEQLIQQLAENDPNRYGTPPASKSAIENLPTITVSDELLDSEMNQCAVCQDEFEKDTQVKQMPCKHVYHDGCLIPWLELHNSCPVCRYELPTNDPDYENQTHRAQENTGAGSRVMKGLGKYGRRYGLKLREGQRWTEDGQEKEIRGIRLSCCFVSEYGNVGSNRFWPDLNEAMCCHKMRASRQQFFQSAFPPTMRGIVYGHSGKLESIFCS</sequence>
<proteinExistence type="predicted"/>
<reference evidence="1 2" key="1">
    <citation type="journal article" date="2022" name="DNA Res.">
        <title>Chromosomal-level genome assembly of the orchid tree Bauhinia variegata (Leguminosae; Cercidoideae) supports the allotetraploid origin hypothesis of Bauhinia.</title>
        <authorList>
            <person name="Zhong Y."/>
            <person name="Chen Y."/>
            <person name="Zheng D."/>
            <person name="Pang J."/>
            <person name="Liu Y."/>
            <person name="Luo S."/>
            <person name="Meng S."/>
            <person name="Qian L."/>
            <person name="Wei D."/>
            <person name="Dai S."/>
            <person name="Zhou R."/>
        </authorList>
    </citation>
    <scope>NUCLEOTIDE SEQUENCE [LARGE SCALE GENOMIC DNA]</scope>
    <source>
        <strain evidence="1">BV-YZ2020</strain>
    </source>
</reference>
<comment type="caution">
    <text evidence="1">The sequence shown here is derived from an EMBL/GenBank/DDBJ whole genome shotgun (WGS) entry which is preliminary data.</text>
</comment>